<evidence type="ECO:0000313" key="2">
    <source>
        <dbReference type="EMBL" id="GMN43314.1"/>
    </source>
</evidence>
<proteinExistence type="predicted"/>
<name>A0AA88DI33_FICCA</name>
<sequence length="40" mass="4225">MELRDGFCFPRDLVGVNVGLALVDGVISALAFAQVFVDGI</sequence>
<evidence type="ECO:0000313" key="3">
    <source>
        <dbReference type="Proteomes" id="UP001187192"/>
    </source>
</evidence>
<gene>
    <name evidence="2" type="ORF">TIFTF001_012511</name>
</gene>
<keyword evidence="3" id="KW-1185">Reference proteome</keyword>
<accession>A0AA88DI33</accession>
<dbReference type="AlphaFoldDB" id="A0AA88DI33"/>
<organism evidence="2 3">
    <name type="scientific">Ficus carica</name>
    <name type="common">Common fig</name>
    <dbReference type="NCBI Taxonomy" id="3494"/>
    <lineage>
        <taxon>Eukaryota</taxon>
        <taxon>Viridiplantae</taxon>
        <taxon>Streptophyta</taxon>
        <taxon>Embryophyta</taxon>
        <taxon>Tracheophyta</taxon>
        <taxon>Spermatophyta</taxon>
        <taxon>Magnoliopsida</taxon>
        <taxon>eudicotyledons</taxon>
        <taxon>Gunneridae</taxon>
        <taxon>Pentapetalae</taxon>
        <taxon>rosids</taxon>
        <taxon>fabids</taxon>
        <taxon>Rosales</taxon>
        <taxon>Moraceae</taxon>
        <taxon>Ficeae</taxon>
        <taxon>Ficus</taxon>
    </lineage>
</organism>
<comment type="caution">
    <text evidence="2">The sequence shown here is derived from an EMBL/GenBank/DDBJ whole genome shotgun (WGS) entry which is preliminary data.</text>
</comment>
<evidence type="ECO:0000256" key="1">
    <source>
        <dbReference type="SAM" id="Phobius"/>
    </source>
</evidence>
<protein>
    <submittedName>
        <fullName evidence="2">Uncharacterized protein</fullName>
    </submittedName>
</protein>
<dbReference type="EMBL" id="BTGU01000016">
    <property type="protein sequence ID" value="GMN43314.1"/>
    <property type="molecule type" value="Genomic_DNA"/>
</dbReference>
<reference evidence="2" key="1">
    <citation type="submission" date="2023-07" db="EMBL/GenBank/DDBJ databases">
        <title>draft genome sequence of fig (Ficus carica).</title>
        <authorList>
            <person name="Takahashi T."/>
            <person name="Nishimura K."/>
        </authorList>
    </citation>
    <scope>NUCLEOTIDE SEQUENCE</scope>
</reference>
<dbReference type="Gramene" id="FCD_00038109-RA">
    <property type="protein sequence ID" value="FCD_00038109-RA:cds"/>
    <property type="gene ID" value="FCD_00038109"/>
</dbReference>
<keyword evidence="1" id="KW-1133">Transmembrane helix</keyword>
<keyword evidence="1" id="KW-0812">Transmembrane</keyword>
<keyword evidence="1" id="KW-0472">Membrane</keyword>
<feature type="transmembrane region" description="Helical" evidence="1">
    <location>
        <begin position="12"/>
        <end position="37"/>
    </location>
</feature>
<dbReference type="Proteomes" id="UP001187192">
    <property type="component" value="Unassembled WGS sequence"/>
</dbReference>
<dbReference type="Gramene" id="FCD_00030555-RA">
    <property type="protein sequence ID" value="FCD_00030555-RA:cds"/>
    <property type="gene ID" value="FCD_00030555"/>
</dbReference>